<name>A0AA88MQ28_TACVA</name>
<keyword evidence="3" id="KW-1185">Reference proteome</keyword>
<evidence type="ECO:0000256" key="1">
    <source>
        <dbReference type="SAM" id="MobiDB-lite"/>
    </source>
</evidence>
<evidence type="ECO:0000313" key="2">
    <source>
        <dbReference type="EMBL" id="KAK2843056.1"/>
    </source>
</evidence>
<gene>
    <name evidence="2" type="ORF">Q7C36_011271</name>
</gene>
<accession>A0AA88MQ28</accession>
<dbReference type="AlphaFoldDB" id="A0AA88MQ28"/>
<dbReference type="Proteomes" id="UP001187315">
    <property type="component" value="Unassembled WGS sequence"/>
</dbReference>
<organism evidence="2 3">
    <name type="scientific">Tachysurus vachellii</name>
    <name type="common">Darkbarbel catfish</name>
    <name type="synonym">Pelteobagrus vachellii</name>
    <dbReference type="NCBI Taxonomy" id="175792"/>
    <lineage>
        <taxon>Eukaryota</taxon>
        <taxon>Metazoa</taxon>
        <taxon>Chordata</taxon>
        <taxon>Craniata</taxon>
        <taxon>Vertebrata</taxon>
        <taxon>Euteleostomi</taxon>
        <taxon>Actinopterygii</taxon>
        <taxon>Neopterygii</taxon>
        <taxon>Teleostei</taxon>
        <taxon>Ostariophysi</taxon>
        <taxon>Siluriformes</taxon>
        <taxon>Bagridae</taxon>
        <taxon>Tachysurus</taxon>
    </lineage>
</organism>
<dbReference type="EMBL" id="JAVHJS010000011">
    <property type="protein sequence ID" value="KAK2843056.1"/>
    <property type="molecule type" value="Genomic_DNA"/>
</dbReference>
<feature type="region of interest" description="Disordered" evidence="1">
    <location>
        <begin position="1"/>
        <end position="29"/>
    </location>
</feature>
<proteinExistence type="predicted"/>
<comment type="caution">
    <text evidence="2">The sequence shown here is derived from an EMBL/GenBank/DDBJ whole genome shotgun (WGS) entry which is preliminary data.</text>
</comment>
<evidence type="ECO:0000313" key="3">
    <source>
        <dbReference type="Proteomes" id="UP001187315"/>
    </source>
</evidence>
<sequence length="110" mass="11631">MIDDGEPSGFPNARNSRRAGGPGRSIRASRLPNCGIEIQIKSGPVQAKAAAVYGLRLPESINFYDMSESSSHVPHSRGRVIAVRQQRGGLSSVTPVINLQRGTAAFTSAA</sequence>
<protein>
    <submittedName>
        <fullName evidence="2">Uncharacterized protein</fullName>
    </submittedName>
</protein>
<reference evidence="2" key="1">
    <citation type="submission" date="2023-08" db="EMBL/GenBank/DDBJ databases">
        <title>Pelteobagrus vachellii genome.</title>
        <authorList>
            <person name="Liu H."/>
        </authorList>
    </citation>
    <scope>NUCLEOTIDE SEQUENCE</scope>
    <source>
        <strain evidence="2">PRFRI_2022a</strain>
        <tissue evidence="2">Muscle</tissue>
    </source>
</reference>